<reference evidence="2" key="1">
    <citation type="submission" date="2020-05" db="UniProtKB">
        <authorList>
            <consortium name="EnsemblMetazoa"/>
        </authorList>
    </citation>
    <scope>IDENTIFICATION</scope>
    <source>
        <strain evidence="2">FUMOZ</strain>
    </source>
</reference>
<proteinExistence type="predicted"/>
<dbReference type="AlphaFoldDB" id="A0A182RDS5"/>
<feature type="region of interest" description="Disordered" evidence="1">
    <location>
        <begin position="36"/>
        <end position="68"/>
    </location>
</feature>
<feature type="region of interest" description="Disordered" evidence="1">
    <location>
        <begin position="1"/>
        <end position="21"/>
    </location>
</feature>
<sequence>MPCICRSDDLQTPPLAGPVSESKMIEEEALAYRQLLHQEDNHPQERISTDLDQGRRDPRLSSHQPANDNPVCDLFYTLERNGVSHLKPSFGNGGHKSFNHRYTRKKGEKDPRESWYKQPENSGNSGKKQLPYAVGCPEDGNTGHSGGQVWTSLGRRGCVAHAHCGVQQRRSIRCAGSWRVGDVNLSSKSR</sequence>
<evidence type="ECO:0000313" key="2">
    <source>
        <dbReference type="EnsemblMetazoa" id="AFUN004347-PA"/>
    </source>
</evidence>
<name>A0A182RDS5_ANOFN</name>
<dbReference type="EnsemblMetazoa" id="AFUN004347-RA">
    <property type="protein sequence ID" value="AFUN004347-PA"/>
    <property type="gene ID" value="AFUN004347"/>
</dbReference>
<evidence type="ECO:0000256" key="1">
    <source>
        <dbReference type="SAM" id="MobiDB-lite"/>
    </source>
</evidence>
<feature type="region of interest" description="Disordered" evidence="1">
    <location>
        <begin position="85"/>
        <end position="130"/>
    </location>
</feature>
<feature type="compositionally biased region" description="Basic and acidic residues" evidence="1">
    <location>
        <begin position="36"/>
        <end position="60"/>
    </location>
</feature>
<dbReference type="VEuPathDB" id="VectorBase:AFUN004347"/>
<feature type="compositionally biased region" description="Basic and acidic residues" evidence="1">
    <location>
        <begin position="105"/>
        <end position="115"/>
    </location>
</feature>
<accession>A0A182RDS5</accession>
<protein>
    <submittedName>
        <fullName evidence="2">Uncharacterized protein</fullName>
    </submittedName>
</protein>
<organism evidence="2">
    <name type="scientific">Anopheles funestus</name>
    <name type="common">African malaria mosquito</name>
    <dbReference type="NCBI Taxonomy" id="62324"/>
    <lineage>
        <taxon>Eukaryota</taxon>
        <taxon>Metazoa</taxon>
        <taxon>Ecdysozoa</taxon>
        <taxon>Arthropoda</taxon>
        <taxon>Hexapoda</taxon>
        <taxon>Insecta</taxon>
        <taxon>Pterygota</taxon>
        <taxon>Neoptera</taxon>
        <taxon>Endopterygota</taxon>
        <taxon>Diptera</taxon>
        <taxon>Nematocera</taxon>
        <taxon>Culicoidea</taxon>
        <taxon>Culicidae</taxon>
        <taxon>Anophelinae</taxon>
        <taxon>Anopheles</taxon>
    </lineage>
</organism>